<keyword evidence="3" id="KW-0963">Cytoplasm</keyword>
<dbReference type="InterPro" id="IPR002669">
    <property type="entry name" value="UreD"/>
</dbReference>
<comment type="caution">
    <text evidence="4">The sequence shown here is derived from an EMBL/GenBank/DDBJ whole genome shotgun (WGS) entry which is preliminary data.</text>
</comment>
<organism evidence="4 5">
    <name type="scientific">Lysinibacillus fusiformis</name>
    <dbReference type="NCBI Taxonomy" id="28031"/>
    <lineage>
        <taxon>Bacteria</taxon>
        <taxon>Bacillati</taxon>
        <taxon>Bacillota</taxon>
        <taxon>Bacilli</taxon>
        <taxon>Bacillales</taxon>
        <taxon>Bacillaceae</taxon>
        <taxon>Lysinibacillus</taxon>
    </lineage>
</organism>
<keyword evidence="3" id="KW-0996">Nickel insertion</keyword>
<evidence type="ECO:0000313" key="5">
    <source>
        <dbReference type="Proteomes" id="UP000199410"/>
    </source>
</evidence>
<sequence>MTTMLNQPKINHFGKLEMAFEPRRGYTRLVHVYQQPPLKASRELYEGSDPTATVFLMESSGGMVAGDRNEIDVKLAPESRVRLKQQSALKIYPSHTGDHCTQAITVEIADEARLEWLPEVTIPFERAKFQAYTTIHMKESSTLIWGEIIAPGREMRGEVFDYQDYQSKYKVYVENKLIAFDSIHFKPQEMNFAALGLLEKALYIGSLWIVSPLVKNMNMRDLQALIQQEQSLQASVTKLTDQAIHCRWLAKEQRTLHKEINRMFEHMTALL</sequence>
<accession>A0A1H9AWG3</accession>
<dbReference type="EMBL" id="FOEL01000002">
    <property type="protein sequence ID" value="SEP80817.1"/>
    <property type="molecule type" value="Genomic_DNA"/>
</dbReference>
<keyword evidence="2 3" id="KW-0143">Chaperone</keyword>
<dbReference type="PANTHER" id="PTHR33643:SF1">
    <property type="entry name" value="UREASE ACCESSORY PROTEIN D"/>
    <property type="match status" value="1"/>
</dbReference>
<dbReference type="AlphaFoldDB" id="A0A1H9AWG3"/>
<reference evidence="4 5" key="1">
    <citation type="submission" date="2016-10" db="EMBL/GenBank/DDBJ databases">
        <authorList>
            <person name="Varghese N."/>
            <person name="Submissions S."/>
        </authorList>
    </citation>
    <scope>NUCLEOTIDE SEQUENCE [LARGE SCALE GENOMIC DNA]</scope>
    <source>
        <strain evidence="4 5">TC-13</strain>
    </source>
</reference>
<dbReference type="HAMAP" id="MF_01384">
    <property type="entry name" value="UreD"/>
    <property type="match status" value="1"/>
</dbReference>
<evidence type="ECO:0000256" key="3">
    <source>
        <dbReference type="HAMAP-Rule" id="MF_01384"/>
    </source>
</evidence>
<dbReference type="Proteomes" id="UP000199410">
    <property type="component" value="Unassembled WGS sequence"/>
</dbReference>
<comment type="subcellular location">
    <subcellularLocation>
        <location evidence="3">Cytoplasm</location>
    </subcellularLocation>
</comment>
<proteinExistence type="inferred from homology"/>
<dbReference type="Pfam" id="PF01774">
    <property type="entry name" value="UreD"/>
    <property type="match status" value="1"/>
</dbReference>
<dbReference type="PANTHER" id="PTHR33643">
    <property type="entry name" value="UREASE ACCESSORY PROTEIN D"/>
    <property type="match status" value="1"/>
</dbReference>
<name>A0A1H9AWG3_9BACI</name>
<comment type="similarity">
    <text evidence="1 3">Belongs to the UreD family.</text>
</comment>
<comment type="subunit">
    <text evidence="3">UreD, UreF and UreG form a complex that acts as a GTP-hydrolysis-dependent molecular chaperone, activating the urease apoprotein by helping to assemble the nickel containing metallocenter of UreC. The UreE protein probably delivers the nickel.</text>
</comment>
<comment type="function">
    <text evidence="3">Required for maturation of urease via the functional incorporation of the urease nickel metallocenter.</text>
</comment>
<gene>
    <name evidence="3" type="primary">ureD</name>
    <name evidence="4" type="ORF">SAMN02787113_00621</name>
</gene>
<dbReference type="GO" id="GO:0016151">
    <property type="term" value="F:nickel cation binding"/>
    <property type="evidence" value="ECO:0007669"/>
    <property type="project" value="UniProtKB-UniRule"/>
</dbReference>
<evidence type="ECO:0000313" key="4">
    <source>
        <dbReference type="EMBL" id="SEP80817.1"/>
    </source>
</evidence>
<protein>
    <recommendedName>
        <fullName evidence="3">Urease accessory protein UreD</fullName>
    </recommendedName>
</protein>
<dbReference type="GO" id="GO:0005737">
    <property type="term" value="C:cytoplasm"/>
    <property type="evidence" value="ECO:0007669"/>
    <property type="project" value="UniProtKB-SubCell"/>
</dbReference>
<evidence type="ECO:0000256" key="2">
    <source>
        <dbReference type="ARBA" id="ARBA00023186"/>
    </source>
</evidence>
<evidence type="ECO:0000256" key="1">
    <source>
        <dbReference type="ARBA" id="ARBA00007177"/>
    </source>
</evidence>